<dbReference type="EMBL" id="CABFVA020000103">
    <property type="protein sequence ID" value="VVM07611.1"/>
    <property type="molecule type" value="Genomic_DNA"/>
</dbReference>
<protein>
    <submittedName>
        <fullName evidence="1">Uncharacterized protein</fullName>
    </submittedName>
</protein>
<dbReference type="AlphaFoldDB" id="A0A5E6MDS1"/>
<keyword evidence="2" id="KW-1185">Reference proteome</keyword>
<gene>
    <name evidence="1" type="ORF">MAMT_01835</name>
</gene>
<proteinExistence type="predicted"/>
<reference evidence="1 2" key="1">
    <citation type="submission" date="2019-09" db="EMBL/GenBank/DDBJ databases">
        <authorList>
            <person name="Cremers G."/>
        </authorList>
    </citation>
    <scope>NUCLEOTIDE SEQUENCE [LARGE SCALE GENOMIC DNA]</scope>
    <source>
        <strain evidence="1">4A</strain>
    </source>
</reference>
<evidence type="ECO:0000313" key="2">
    <source>
        <dbReference type="Proteomes" id="UP000334923"/>
    </source>
</evidence>
<dbReference type="Proteomes" id="UP000334923">
    <property type="component" value="Unassembled WGS sequence"/>
</dbReference>
<accession>A0A5E6MDS1</accession>
<organism evidence="1 2">
    <name type="scientific">Methylacidimicrobium tartarophylax</name>
    <dbReference type="NCBI Taxonomy" id="1041768"/>
    <lineage>
        <taxon>Bacteria</taxon>
        <taxon>Pseudomonadati</taxon>
        <taxon>Verrucomicrobiota</taxon>
        <taxon>Methylacidimicrobium</taxon>
    </lineage>
</organism>
<sequence length="42" mass="4597">MLENRSELLENIHLGEGPFLELKEVRFAGDKAGGANANRSGR</sequence>
<evidence type="ECO:0000313" key="1">
    <source>
        <dbReference type="EMBL" id="VVM07611.1"/>
    </source>
</evidence>
<name>A0A5E6MDS1_9BACT</name>